<dbReference type="SUPFAM" id="SSF53448">
    <property type="entry name" value="Nucleotide-diphospho-sugar transferases"/>
    <property type="match status" value="1"/>
</dbReference>
<evidence type="ECO:0000259" key="1">
    <source>
        <dbReference type="Pfam" id="PF00535"/>
    </source>
</evidence>
<keyword evidence="2" id="KW-0808">Transferase</keyword>
<gene>
    <name evidence="2" type="ORF">EPV75_08940</name>
</gene>
<name>A0A410H4G6_9GAMM</name>
<dbReference type="InterPro" id="IPR029044">
    <property type="entry name" value="Nucleotide-diphossugar_trans"/>
</dbReference>
<dbReference type="AlphaFoldDB" id="A0A410H4G6"/>
<feature type="domain" description="Glycosyltransferase 2-like" evidence="1">
    <location>
        <begin position="35"/>
        <end position="164"/>
    </location>
</feature>
<dbReference type="KEGG" id="htr:EPV75_08940"/>
<dbReference type="RefSeq" id="WP_128385150.1">
    <property type="nucleotide sequence ID" value="NZ_CP035033.1"/>
</dbReference>
<proteinExistence type="predicted"/>
<keyword evidence="3" id="KW-1185">Reference proteome</keyword>
<organism evidence="2 3">
    <name type="scientific">Hydrogenovibrio thermophilus</name>
    <dbReference type="NCBI Taxonomy" id="265883"/>
    <lineage>
        <taxon>Bacteria</taxon>
        <taxon>Pseudomonadati</taxon>
        <taxon>Pseudomonadota</taxon>
        <taxon>Gammaproteobacteria</taxon>
        <taxon>Thiotrichales</taxon>
        <taxon>Piscirickettsiaceae</taxon>
        <taxon>Hydrogenovibrio</taxon>
    </lineage>
</organism>
<dbReference type="PANTHER" id="PTHR22916:SF3">
    <property type="entry name" value="UDP-GLCNAC:BETAGAL BETA-1,3-N-ACETYLGLUCOSAMINYLTRANSFERASE-LIKE PROTEIN 1"/>
    <property type="match status" value="1"/>
</dbReference>
<accession>A0A410H4G6</accession>
<dbReference type="EMBL" id="CP035033">
    <property type="protein sequence ID" value="QAB15786.1"/>
    <property type="molecule type" value="Genomic_DNA"/>
</dbReference>
<dbReference type="Pfam" id="PF00535">
    <property type="entry name" value="Glycos_transf_2"/>
    <property type="match status" value="1"/>
</dbReference>
<dbReference type="PANTHER" id="PTHR22916">
    <property type="entry name" value="GLYCOSYLTRANSFERASE"/>
    <property type="match status" value="1"/>
</dbReference>
<evidence type="ECO:0000313" key="3">
    <source>
        <dbReference type="Proteomes" id="UP000285478"/>
    </source>
</evidence>
<dbReference type="Proteomes" id="UP000285478">
    <property type="component" value="Chromosome"/>
</dbReference>
<sequence>MNELDLDYKDNFSVYSHVKTELVHGVPNFDGSIVSIMIPTFKRPHLLREAIESALNQNCDLKYNVIVVDNDDIGESWKDVEELVGSFNAENLYLFRNNQNIGMFGNWNRCIELCPTEKVIILNDDDLLDISFIAQMSLYMHENELVVCNHKKFGTKHREGNIKKALDKFKLFLEKLLKGKCYSYAHEDILFYGPTAGTLGVIFNKSHMKKIGGFDEAYFPISDYEFFYRYWKNFGVCKVNEVLASYRISENESLKIETLRNFLIKEYLLRNEILEEYPIGKRRKWLYSKLIKIIAGNYAVFWKSLNDDFNSYQEIKKIKLESYCASSLLTARIRSLFVYIVFSICSKVKNKPETVFRR</sequence>
<dbReference type="InterPro" id="IPR001173">
    <property type="entry name" value="Glyco_trans_2-like"/>
</dbReference>
<evidence type="ECO:0000313" key="2">
    <source>
        <dbReference type="EMBL" id="QAB15786.1"/>
    </source>
</evidence>
<dbReference type="GO" id="GO:0016758">
    <property type="term" value="F:hexosyltransferase activity"/>
    <property type="evidence" value="ECO:0007669"/>
    <property type="project" value="UniProtKB-ARBA"/>
</dbReference>
<dbReference type="Gene3D" id="3.90.550.10">
    <property type="entry name" value="Spore Coat Polysaccharide Biosynthesis Protein SpsA, Chain A"/>
    <property type="match status" value="1"/>
</dbReference>
<protein>
    <submittedName>
        <fullName evidence="2">Glycosyltransferase</fullName>
    </submittedName>
</protein>
<reference evidence="2 3" key="1">
    <citation type="journal article" date="2018" name="Environ. Microbiol.">
        <title>Genomes of ubiquitous marine and hypersaline Hydrogenovibrio, Thiomicrorhabdus and Thiomicrospira spp. encode a diversity of mechanisms to sustain chemolithoautotrophy in heterogeneous environments.</title>
        <authorList>
            <person name="Scott K.M."/>
            <person name="Williams J."/>
            <person name="Porter C.M.B."/>
            <person name="Russel S."/>
            <person name="Harmer T.L."/>
            <person name="Paul J.H."/>
            <person name="Antonen K.M."/>
            <person name="Bridges M.K."/>
            <person name="Camper G.J."/>
            <person name="Campla C.K."/>
            <person name="Casella L.G."/>
            <person name="Chase E."/>
            <person name="Conrad J.W."/>
            <person name="Cruz M.C."/>
            <person name="Dunlap D.S."/>
            <person name="Duran L."/>
            <person name="Fahsbender E.M."/>
            <person name="Goldsmith D.B."/>
            <person name="Keeley R.F."/>
            <person name="Kondoff M.R."/>
            <person name="Kussy B.I."/>
            <person name="Lane M.K."/>
            <person name="Lawler S."/>
            <person name="Leigh B.A."/>
            <person name="Lewis C."/>
            <person name="Lostal L.M."/>
            <person name="Marking D."/>
            <person name="Mancera P.A."/>
            <person name="McClenthan E.C."/>
            <person name="McIntyre E.A."/>
            <person name="Mine J.A."/>
            <person name="Modi S."/>
            <person name="Moore B.D."/>
            <person name="Morgan W.A."/>
            <person name="Nelson K.M."/>
            <person name="Nguyen K.N."/>
            <person name="Ogburn N."/>
            <person name="Parrino D.G."/>
            <person name="Pedapudi A.D."/>
            <person name="Pelham R.P."/>
            <person name="Preece A.M."/>
            <person name="Rampersad E.A."/>
            <person name="Richardson J.C."/>
            <person name="Rodgers C.M."/>
            <person name="Schaffer B.L."/>
            <person name="Sheridan N.E."/>
            <person name="Solone M.R."/>
            <person name="Staley Z.R."/>
            <person name="Tabuchi M."/>
            <person name="Waide R.J."/>
            <person name="Wanjugi P.W."/>
            <person name="Young S."/>
            <person name="Clum A."/>
            <person name="Daum C."/>
            <person name="Huntemann M."/>
            <person name="Ivanova N."/>
            <person name="Kyrpides N."/>
            <person name="Mikhailova N."/>
            <person name="Palaniappan K."/>
            <person name="Pillay M."/>
            <person name="Reddy T.B.K."/>
            <person name="Shapiro N."/>
            <person name="Stamatis D."/>
            <person name="Varghese N."/>
            <person name="Woyke T."/>
            <person name="Boden R."/>
            <person name="Freyermuth S.K."/>
            <person name="Kerfeld C.A."/>
        </authorList>
    </citation>
    <scope>NUCLEOTIDE SEQUENCE [LARGE SCALE GENOMIC DNA]</scope>
    <source>
        <strain evidence="2 3">JR-2</strain>
    </source>
</reference>